<sequence length="966" mass="105931">MRTASFLALAIALALAGAGRTEAQPKGPPPKPLQIYAQFRATMGEGKFDVAGIFLDEFLKSGPSEAELLEIESKYGTTVFQQLRTIPKYSDDPASEKKIRENIEELIKRGRDAATKVLYQPDRVQKYIRNLGATYEEKIFAQQELKRTGEFAVPFLIDAIRTNPDRDVYSGILETIPVLEAPTMAGWVAALDGFGPDRQYGVLTALSSRRDVLSLTTEAQTDFTPYLWRVLSRDPKDVPENLRRQALALLNRLYPGTKADTKRPEVELTEIARKFYDHKARYIGAKTNPDGSPSVVPVWVWDAKLMKIERLPEVPIGQAEEFYGLRYARWALESRPDYGPAQGVILALAAERAVERAKFGALATAEPAVYRLLSDAPSAVLGDLLNRGLVEKRTTLVLAMAQVLGDRADRAAATPPAGAEVKPSLLVRALSYPDPAVQFAAASALLRSPVPVPPTARPLIVDILRRAAANDPGVPGESKGTVLLADPAKFRSDANALLLRSFGFNVEQFTSGRELLRRIGRASDFDVIFIDHHAAPPELIDFIGQLRADVKAAARPVFVIASSDRPRVPTFDQLLLRTAALIAATENDAVAMPAPYVVDPRAPPDEQLAVRTALVKRRDNVFRSAAAARTVRIQRVIDTLPMTLSETQRRLLDLRVQLIVYAILATEFPLTPDSAPETVLDVERIRKQLDRQPPSPAYGIGIPSTELMKLIERLEIDVARVKSAQDKYDFLRARVDTTDLGLKVETFRDPALEGKLARTLSGYPSVRIIPEPYTRLALETEFRVLFADPMMLPRDPAVKKADARAAIEFLRLMAIGDLPGYDIRSAEPELRAALTVPELAPAAVDAVERYKSGDAQLALLNVALGGEGRPLALRVKAADAVIRHIRANGSALPATLIDPLREQAANEPNAELRGKFLTIKGMVGVKPGEFVDALKGYSPPILPPGPKKEAEPKKGAEPKKEPDPNP</sequence>
<name>A0A6M5Z246_9BACT</name>
<dbReference type="SUPFAM" id="SSF52172">
    <property type="entry name" value="CheY-like"/>
    <property type="match status" value="1"/>
</dbReference>
<feature type="chain" id="PRO_5026801232" description="Response regulatory domain-containing protein" evidence="3">
    <location>
        <begin position="24"/>
        <end position="966"/>
    </location>
</feature>
<feature type="signal peptide" evidence="3">
    <location>
        <begin position="1"/>
        <end position="23"/>
    </location>
</feature>
<dbReference type="AlphaFoldDB" id="A0A6M5Z246"/>
<dbReference type="RefSeq" id="WP_171474945.1">
    <property type="nucleotide sequence ID" value="NZ_CP053452.2"/>
</dbReference>
<dbReference type="EMBL" id="CP053452">
    <property type="protein sequence ID" value="QJX00126.1"/>
    <property type="molecule type" value="Genomic_DNA"/>
</dbReference>
<dbReference type="KEGG" id="ftj:FTUN_7750"/>
<organism evidence="5 6">
    <name type="scientific">Frigoriglobus tundricola</name>
    <dbReference type="NCBI Taxonomy" id="2774151"/>
    <lineage>
        <taxon>Bacteria</taxon>
        <taxon>Pseudomonadati</taxon>
        <taxon>Planctomycetota</taxon>
        <taxon>Planctomycetia</taxon>
        <taxon>Gemmatales</taxon>
        <taxon>Gemmataceae</taxon>
        <taxon>Frigoriglobus</taxon>
    </lineage>
</organism>
<keyword evidence="1" id="KW-0597">Phosphoprotein</keyword>
<keyword evidence="3" id="KW-0732">Signal</keyword>
<dbReference type="InterPro" id="IPR011006">
    <property type="entry name" value="CheY-like_superfamily"/>
</dbReference>
<evidence type="ECO:0000256" key="3">
    <source>
        <dbReference type="SAM" id="SignalP"/>
    </source>
</evidence>
<accession>A0A6M5Z246</accession>
<evidence type="ECO:0000313" key="5">
    <source>
        <dbReference type="EMBL" id="QJX00126.1"/>
    </source>
</evidence>
<reference evidence="6" key="1">
    <citation type="submission" date="2020-05" db="EMBL/GenBank/DDBJ databases">
        <title>Frigoriglobus tundricola gen. nov., sp. nov., a psychrotolerant cellulolytic planctomycete of the family Gemmataceae with two divergent copies of 16S rRNA gene.</title>
        <authorList>
            <person name="Kulichevskaya I.S."/>
            <person name="Ivanova A.A."/>
            <person name="Naumoff D.G."/>
            <person name="Beletsky A.V."/>
            <person name="Rijpstra W.I.C."/>
            <person name="Sinninghe Damste J.S."/>
            <person name="Mardanov A.V."/>
            <person name="Ravin N.V."/>
            <person name="Dedysh S.N."/>
        </authorList>
    </citation>
    <scope>NUCLEOTIDE SEQUENCE [LARGE SCALE GENOMIC DNA]</scope>
    <source>
        <strain evidence="6">PL17</strain>
    </source>
</reference>
<feature type="modified residue" description="4-aspartylphosphate" evidence="1">
    <location>
        <position position="531"/>
    </location>
</feature>
<feature type="domain" description="Response regulatory" evidence="4">
    <location>
        <begin position="481"/>
        <end position="614"/>
    </location>
</feature>
<dbReference type="GO" id="GO:0000160">
    <property type="term" value="P:phosphorelay signal transduction system"/>
    <property type="evidence" value="ECO:0007669"/>
    <property type="project" value="InterPro"/>
</dbReference>
<evidence type="ECO:0000256" key="2">
    <source>
        <dbReference type="SAM" id="MobiDB-lite"/>
    </source>
</evidence>
<dbReference type="Proteomes" id="UP000503447">
    <property type="component" value="Chromosome"/>
</dbReference>
<dbReference type="PROSITE" id="PS50110">
    <property type="entry name" value="RESPONSE_REGULATORY"/>
    <property type="match status" value="1"/>
</dbReference>
<gene>
    <name evidence="5" type="ORF">FTUN_7750</name>
</gene>
<feature type="region of interest" description="Disordered" evidence="2">
    <location>
        <begin position="935"/>
        <end position="966"/>
    </location>
</feature>
<dbReference type="InterPro" id="IPR001789">
    <property type="entry name" value="Sig_transdc_resp-reg_receiver"/>
</dbReference>
<dbReference type="Gene3D" id="3.40.50.2300">
    <property type="match status" value="1"/>
</dbReference>
<evidence type="ECO:0000256" key="1">
    <source>
        <dbReference type="PROSITE-ProRule" id="PRU00169"/>
    </source>
</evidence>
<evidence type="ECO:0000313" key="6">
    <source>
        <dbReference type="Proteomes" id="UP000503447"/>
    </source>
</evidence>
<keyword evidence="6" id="KW-1185">Reference proteome</keyword>
<evidence type="ECO:0000259" key="4">
    <source>
        <dbReference type="PROSITE" id="PS50110"/>
    </source>
</evidence>
<protein>
    <recommendedName>
        <fullName evidence="4">Response regulatory domain-containing protein</fullName>
    </recommendedName>
</protein>
<proteinExistence type="predicted"/>
<feature type="compositionally biased region" description="Basic and acidic residues" evidence="2">
    <location>
        <begin position="946"/>
        <end position="966"/>
    </location>
</feature>